<dbReference type="EMBL" id="CP063849">
    <property type="protein sequence ID" value="QOY88308.1"/>
    <property type="molecule type" value="Genomic_DNA"/>
</dbReference>
<organism evidence="3 4">
    <name type="scientific">Paludibaculum fermentans</name>
    <dbReference type="NCBI Taxonomy" id="1473598"/>
    <lineage>
        <taxon>Bacteria</taxon>
        <taxon>Pseudomonadati</taxon>
        <taxon>Acidobacteriota</taxon>
        <taxon>Terriglobia</taxon>
        <taxon>Bryobacterales</taxon>
        <taxon>Bryobacteraceae</taxon>
        <taxon>Paludibaculum</taxon>
    </lineage>
</organism>
<feature type="transmembrane region" description="Helical" evidence="1">
    <location>
        <begin position="342"/>
        <end position="360"/>
    </location>
</feature>
<dbReference type="KEGG" id="pfer:IRI77_37190"/>
<dbReference type="Pfam" id="PF16401">
    <property type="entry name" value="DUF5009"/>
    <property type="match status" value="1"/>
</dbReference>
<feature type="transmembrane region" description="Helical" evidence="1">
    <location>
        <begin position="117"/>
        <end position="134"/>
    </location>
</feature>
<feature type="transmembrane region" description="Helical" evidence="1">
    <location>
        <begin position="256"/>
        <end position="280"/>
    </location>
</feature>
<feature type="transmembrane region" description="Helical" evidence="1">
    <location>
        <begin position="231"/>
        <end position="250"/>
    </location>
</feature>
<dbReference type="RefSeq" id="WP_194449971.1">
    <property type="nucleotide sequence ID" value="NZ_CP063849.1"/>
</dbReference>
<accession>A0A7S7NR81</accession>
<evidence type="ECO:0000313" key="4">
    <source>
        <dbReference type="Proteomes" id="UP000593892"/>
    </source>
</evidence>
<keyword evidence="4" id="KW-1185">Reference proteome</keyword>
<keyword evidence="1" id="KW-0472">Membrane</keyword>
<feature type="transmembrane region" description="Helical" evidence="1">
    <location>
        <begin position="292"/>
        <end position="310"/>
    </location>
</feature>
<keyword evidence="1" id="KW-0812">Transmembrane</keyword>
<proteinExistence type="predicted"/>
<dbReference type="InterPro" id="IPR032176">
    <property type="entry name" value="DUF5009"/>
</dbReference>
<evidence type="ECO:0000259" key="2">
    <source>
        <dbReference type="Pfam" id="PF16401"/>
    </source>
</evidence>
<dbReference type="PANTHER" id="PTHR31061">
    <property type="entry name" value="LD22376P"/>
    <property type="match status" value="1"/>
</dbReference>
<feature type="domain" description="DUF5009" evidence="2">
    <location>
        <begin position="10"/>
        <end position="149"/>
    </location>
</feature>
<feature type="transmembrane region" description="Helical" evidence="1">
    <location>
        <begin position="198"/>
        <end position="219"/>
    </location>
</feature>
<sequence length="369" mass="40664">MPTTSTSDRLTSLDAFRGATMALMVLVNNSGDGAHTYGPLNHAEWHGWTLTDMVFPSFLWIVGVAMTLAMAKRLANGAAKMQLLRQAVQRTIILYGLGLLVYAFPHFDLSTQRVLGVLQRIALCYLIVTVIYLTCGIRGQIAWIVGLLGSYWLLMAYAPVPGFGAGRLDVEGNFAHYIDSIVLGRHNYASTRTWDPEGIVSTLPSIATALFGVMAGHILRLRKELAERTNWLFLTGLVLIALGLMIDPWLPINKKLWTSSFALFMAGMDFVVFASFVWLVDAQGYKRWTRPFVILGMNAISIYMVSELVAESLGSIHTASGSLKSAIFSSVFTPIASPYNASLLYAVAFTLSMFAVAYGLHRKGWYLRA</sequence>
<gene>
    <name evidence="3" type="ORF">IRI77_37190</name>
</gene>
<keyword evidence="1" id="KW-1133">Transmembrane helix</keyword>
<feature type="transmembrane region" description="Helical" evidence="1">
    <location>
        <begin position="87"/>
        <end position="105"/>
    </location>
</feature>
<dbReference type="AlphaFoldDB" id="A0A7S7NR81"/>
<reference evidence="3 4" key="1">
    <citation type="submission" date="2020-10" db="EMBL/GenBank/DDBJ databases">
        <title>Complete genome sequence of Paludibaculum fermentans P105T, a facultatively anaerobic acidobacterium capable of dissimilatory Fe(III) reduction.</title>
        <authorList>
            <person name="Dedysh S.N."/>
            <person name="Beletsky A.V."/>
            <person name="Kulichevskaya I.S."/>
            <person name="Mardanov A.V."/>
            <person name="Ravin N.V."/>
        </authorList>
    </citation>
    <scope>NUCLEOTIDE SEQUENCE [LARGE SCALE GENOMIC DNA]</scope>
    <source>
        <strain evidence="3 4">P105</strain>
    </source>
</reference>
<evidence type="ECO:0000313" key="3">
    <source>
        <dbReference type="EMBL" id="QOY88308.1"/>
    </source>
</evidence>
<dbReference type="PANTHER" id="PTHR31061:SF24">
    <property type="entry name" value="LD22376P"/>
    <property type="match status" value="1"/>
</dbReference>
<feature type="transmembrane region" description="Helical" evidence="1">
    <location>
        <begin position="54"/>
        <end position="75"/>
    </location>
</feature>
<evidence type="ECO:0000256" key="1">
    <source>
        <dbReference type="SAM" id="Phobius"/>
    </source>
</evidence>
<name>A0A7S7NR81_PALFE</name>
<feature type="transmembrane region" description="Helical" evidence="1">
    <location>
        <begin position="141"/>
        <end position="160"/>
    </location>
</feature>
<protein>
    <submittedName>
        <fullName evidence="3">DUF5009 domain-containing protein</fullName>
    </submittedName>
</protein>
<dbReference type="Proteomes" id="UP000593892">
    <property type="component" value="Chromosome"/>
</dbReference>